<name>A0AAV3XVZ5_9GAST</name>
<dbReference type="EMBL" id="BLXT01000055">
    <property type="protein sequence ID" value="GFN73928.1"/>
    <property type="molecule type" value="Genomic_DNA"/>
</dbReference>
<reference evidence="1 2" key="1">
    <citation type="journal article" date="2021" name="Elife">
        <title>Chloroplast acquisition without the gene transfer in kleptoplastic sea slugs, Plakobranchus ocellatus.</title>
        <authorList>
            <person name="Maeda T."/>
            <person name="Takahashi S."/>
            <person name="Yoshida T."/>
            <person name="Shimamura S."/>
            <person name="Takaki Y."/>
            <person name="Nagai Y."/>
            <person name="Toyoda A."/>
            <person name="Suzuki Y."/>
            <person name="Arimoto A."/>
            <person name="Ishii H."/>
            <person name="Satoh N."/>
            <person name="Nishiyama T."/>
            <person name="Hasebe M."/>
            <person name="Maruyama T."/>
            <person name="Minagawa J."/>
            <person name="Obokata J."/>
            <person name="Shigenobu S."/>
        </authorList>
    </citation>
    <scope>NUCLEOTIDE SEQUENCE [LARGE SCALE GENOMIC DNA]</scope>
</reference>
<dbReference type="AlphaFoldDB" id="A0AAV3XVZ5"/>
<dbReference type="Proteomes" id="UP000735302">
    <property type="component" value="Unassembled WGS sequence"/>
</dbReference>
<evidence type="ECO:0000313" key="1">
    <source>
        <dbReference type="EMBL" id="GFN73928.1"/>
    </source>
</evidence>
<gene>
    <name evidence="1" type="ORF">PoB_000043400</name>
</gene>
<evidence type="ECO:0000313" key="2">
    <source>
        <dbReference type="Proteomes" id="UP000735302"/>
    </source>
</evidence>
<keyword evidence="2" id="KW-1185">Reference proteome</keyword>
<accession>A0AAV3XVZ5</accession>
<comment type="caution">
    <text evidence="1">The sequence shown here is derived from an EMBL/GenBank/DDBJ whole genome shotgun (WGS) entry which is preliminary data.</text>
</comment>
<protein>
    <submittedName>
        <fullName evidence="1">Uncharacterized protein</fullName>
    </submittedName>
</protein>
<organism evidence="1 2">
    <name type="scientific">Plakobranchus ocellatus</name>
    <dbReference type="NCBI Taxonomy" id="259542"/>
    <lineage>
        <taxon>Eukaryota</taxon>
        <taxon>Metazoa</taxon>
        <taxon>Spiralia</taxon>
        <taxon>Lophotrochozoa</taxon>
        <taxon>Mollusca</taxon>
        <taxon>Gastropoda</taxon>
        <taxon>Heterobranchia</taxon>
        <taxon>Euthyneura</taxon>
        <taxon>Panpulmonata</taxon>
        <taxon>Sacoglossa</taxon>
        <taxon>Placobranchoidea</taxon>
        <taxon>Plakobranchidae</taxon>
        <taxon>Plakobranchus</taxon>
    </lineage>
</organism>
<proteinExistence type="predicted"/>
<sequence length="149" mass="17364">MLENKQGNGERAIGIRDVINQKNDKDIMEAKKFNALVHKEANLERSVMKTTSDVPYDLTMVQRAPPPLIKSRYPSRNSPQYRRHLFGNQPKDVLAIWDFATQERRLVSLKRKHTLLLSDLETEEPILQHIQRPFTGTPAIEQHTRNRLK</sequence>